<dbReference type="RefSeq" id="WP_245659417.1">
    <property type="nucleotide sequence ID" value="NZ_JBHSPX010000006.1"/>
</dbReference>
<name>A0ABW1MLM5_9ACTN</name>
<keyword evidence="3" id="KW-1185">Reference proteome</keyword>
<proteinExistence type="predicted"/>
<evidence type="ECO:0000256" key="1">
    <source>
        <dbReference type="SAM" id="MobiDB-lite"/>
    </source>
</evidence>
<evidence type="ECO:0008006" key="4">
    <source>
        <dbReference type="Google" id="ProtNLM"/>
    </source>
</evidence>
<reference evidence="3" key="1">
    <citation type="journal article" date="2019" name="Int. J. Syst. Evol. Microbiol.">
        <title>The Global Catalogue of Microorganisms (GCM) 10K type strain sequencing project: providing services to taxonomists for standard genome sequencing and annotation.</title>
        <authorList>
            <consortium name="The Broad Institute Genomics Platform"/>
            <consortium name="The Broad Institute Genome Sequencing Center for Infectious Disease"/>
            <person name="Wu L."/>
            <person name="Ma J."/>
        </authorList>
    </citation>
    <scope>NUCLEOTIDE SEQUENCE [LARGE SCALE GENOMIC DNA]</scope>
    <source>
        <strain evidence="3">CGMCC 1.15180</strain>
    </source>
</reference>
<evidence type="ECO:0000313" key="3">
    <source>
        <dbReference type="Proteomes" id="UP001596139"/>
    </source>
</evidence>
<sequence>MESDQSGQIDQSDDSGSSGRGGDGRGDGDGRGGDEGRAGARDGAPDEAVRQQAVTLVQRILDGEYDGEAGLYAHLDWLEQALQCRYVSDLIFWPDVPPTAQEVVRQALAFGPAIPRPRDCPPDRTNAAR</sequence>
<protein>
    <recommendedName>
        <fullName evidence="4">E9imm peptide</fullName>
    </recommendedName>
</protein>
<dbReference type="Proteomes" id="UP001596139">
    <property type="component" value="Unassembled WGS sequence"/>
</dbReference>
<gene>
    <name evidence="2" type="ORF">ACFP4F_19470</name>
</gene>
<dbReference type="EMBL" id="JBHSPX010000006">
    <property type="protein sequence ID" value="MFC6064716.1"/>
    <property type="molecule type" value="Genomic_DNA"/>
</dbReference>
<accession>A0ABW1MLM5</accession>
<feature type="compositionally biased region" description="Low complexity" evidence="1">
    <location>
        <begin position="1"/>
        <end position="17"/>
    </location>
</feature>
<organism evidence="2 3">
    <name type="scientific">Streptomyces ochraceiscleroticus</name>
    <dbReference type="NCBI Taxonomy" id="47761"/>
    <lineage>
        <taxon>Bacteria</taxon>
        <taxon>Bacillati</taxon>
        <taxon>Actinomycetota</taxon>
        <taxon>Actinomycetes</taxon>
        <taxon>Kitasatosporales</taxon>
        <taxon>Streptomycetaceae</taxon>
        <taxon>Streptomyces</taxon>
    </lineage>
</organism>
<feature type="region of interest" description="Disordered" evidence="1">
    <location>
        <begin position="1"/>
        <end position="50"/>
    </location>
</feature>
<feature type="compositionally biased region" description="Basic and acidic residues" evidence="1">
    <location>
        <begin position="22"/>
        <end position="49"/>
    </location>
</feature>
<evidence type="ECO:0000313" key="2">
    <source>
        <dbReference type="EMBL" id="MFC6064716.1"/>
    </source>
</evidence>
<comment type="caution">
    <text evidence="2">The sequence shown here is derived from an EMBL/GenBank/DDBJ whole genome shotgun (WGS) entry which is preliminary data.</text>
</comment>